<feature type="disulfide bond" evidence="9">
    <location>
        <begin position="297"/>
        <end position="374"/>
    </location>
</feature>
<evidence type="ECO:0000256" key="6">
    <source>
        <dbReference type="ARBA" id="ARBA00022801"/>
    </source>
</evidence>
<evidence type="ECO:0000313" key="13">
    <source>
        <dbReference type="Proteomes" id="UP001318040"/>
    </source>
</evidence>
<feature type="disulfide bond" evidence="9">
    <location>
        <begin position="318"/>
        <end position="357"/>
    </location>
</feature>
<protein>
    <submittedName>
        <fullName evidence="14">Plasminogen</fullName>
    </submittedName>
</protein>
<accession>A0AAJ7SLX0</accession>
<feature type="disulfide bond" evidence="9">
    <location>
        <begin position="47"/>
        <end position="86"/>
    </location>
</feature>
<keyword evidence="2 9" id="KW-0420">Kringle</keyword>
<evidence type="ECO:0000256" key="8">
    <source>
        <dbReference type="ARBA" id="ARBA00023157"/>
    </source>
</evidence>
<dbReference type="InterPro" id="IPR001254">
    <property type="entry name" value="Trypsin_dom"/>
</dbReference>
<dbReference type="InterPro" id="IPR000001">
    <property type="entry name" value="Kringle"/>
</dbReference>
<evidence type="ECO:0000256" key="9">
    <source>
        <dbReference type="PROSITE-ProRule" id="PRU00121"/>
    </source>
</evidence>
<dbReference type="PIRSF" id="PIRSF001152">
    <property type="entry name" value="HGF_MST1"/>
    <property type="match status" value="1"/>
</dbReference>
<dbReference type="GO" id="GO:0005102">
    <property type="term" value="F:signaling receptor binding"/>
    <property type="evidence" value="ECO:0007669"/>
    <property type="project" value="TreeGrafter"/>
</dbReference>
<keyword evidence="7 10" id="KW-0720">Serine protease</keyword>
<feature type="disulfide bond" evidence="9">
    <location>
        <begin position="119"/>
        <end position="196"/>
    </location>
</feature>
<evidence type="ECO:0000259" key="12">
    <source>
        <dbReference type="PROSITE" id="PS50240"/>
    </source>
</evidence>
<evidence type="ECO:0000256" key="3">
    <source>
        <dbReference type="ARBA" id="ARBA00022670"/>
    </source>
</evidence>
<dbReference type="PROSITE" id="PS00021">
    <property type="entry name" value="KRINGLE_1"/>
    <property type="match status" value="5"/>
</dbReference>
<dbReference type="InterPro" id="IPR038178">
    <property type="entry name" value="Kringle_sf"/>
</dbReference>
<evidence type="ECO:0000256" key="5">
    <source>
        <dbReference type="ARBA" id="ARBA00022737"/>
    </source>
</evidence>
<dbReference type="Pfam" id="PF00051">
    <property type="entry name" value="Kringle"/>
    <property type="match status" value="5"/>
</dbReference>
<dbReference type="SUPFAM" id="SSF57440">
    <property type="entry name" value="Kringle-like"/>
    <property type="match status" value="5"/>
</dbReference>
<keyword evidence="13" id="KW-1185">Reference proteome</keyword>
<evidence type="ECO:0000256" key="4">
    <source>
        <dbReference type="ARBA" id="ARBA00022729"/>
    </source>
</evidence>
<dbReference type="PANTHER" id="PTHR24261">
    <property type="entry name" value="PLASMINOGEN-RELATED"/>
    <property type="match status" value="1"/>
</dbReference>
<keyword evidence="3 10" id="KW-0645">Protease</keyword>
<dbReference type="InterPro" id="IPR009003">
    <property type="entry name" value="Peptidase_S1_PA"/>
</dbReference>
<proteinExistence type="predicted"/>
<keyword evidence="1" id="KW-0721">Serine protease homolog</keyword>
<dbReference type="Proteomes" id="UP001318040">
    <property type="component" value="Unplaced"/>
</dbReference>
<dbReference type="PROSITE" id="PS50240">
    <property type="entry name" value="TRYPSIN_DOM"/>
    <property type="match status" value="1"/>
</dbReference>
<keyword evidence="8 9" id="KW-1015">Disulfide bond</keyword>
<organism evidence="13 14">
    <name type="scientific">Petromyzon marinus</name>
    <name type="common">Sea lamprey</name>
    <dbReference type="NCBI Taxonomy" id="7757"/>
    <lineage>
        <taxon>Eukaryota</taxon>
        <taxon>Metazoa</taxon>
        <taxon>Chordata</taxon>
        <taxon>Craniata</taxon>
        <taxon>Vertebrata</taxon>
        <taxon>Cyclostomata</taxon>
        <taxon>Hyperoartia</taxon>
        <taxon>Petromyzontiformes</taxon>
        <taxon>Petromyzontidae</taxon>
        <taxon>Petromyzon</taxon>
    </lineage>
</organism>
<dbReference type="GO" id="GO:0004252">
    <property type="term" value="F:serine-type endopeptidase activity"/>
    <property type="evidence" value="ECO:0007669"/>
    <property type="project" value="InterPro"/>
</dbReference>
<dbReference type="AlphaFoldDB" id="A0AAJ7SLX0"/>
<dbReference type="SUPFAM" id="SSF50494">
    <property type="entry name" value="Trypsin-like serine proteases"/>
    <property type="match status" value="1"/>
</dbReference>
<dbReference type="InterPro" id="IPR024174">
    <property type="entry name" value="HGF/MST1"/>
</dbReference>
<keyword evidence="5" id="KW-0677">Repeat</keyword>
<evidence type="ECO:0000313" key="14">
    <source>
        <dbReference type="RefSeq" id="XP_032801090.1"/>
    </source>
</evidence>
<dbReference type="PROSITE" id="PS00134">
    <property type="entry name" value="TRYPSIN_HIS"/>
    <property type="match status" value="1"/>
</dbReference>
<evidence type="ECO:0000256" key="1">
    <source>
        <dbReference type="ARBA" id="ARBA00022542"/>
    </source>
</evidence>
<dbReference type="CDD" id="cd00108">
    <property type="entry name" value="KR"/>
    <property type="match status" value="5"/>
</dbReference>
<feature type="domain" description="Kringle" evidence="11">
    <location>
        <begin position="203"/>
        <end position="281"/>
    </location>
</feature>
<dbReference type="InterPro" id="IPR018056">
    <property type="entry name" value="Kringle_CS"/>
</dbReference>
<dbReference type="FunFam" id="2.40.20.10:FF:000004">
    <property type="entry name" value="Hepatocyte growth factor"/>
    <property type="match status" value="2"/>
</dbReference>
<dbReference type="InterPro" id="IPR013806">
    <property type="entry name" value="Kringle-like"/>
</dbReference>
<dbReference type="InterPro" id="IPR033116">
    <property type="entry name" value="TRYPSIN_SER"/>
</dbReference>
<name>A0AAJ7SLX0_PETMA</name>
<feature type="disulfide bond" evidence="9">
    <location>
        <begin position="75"/>
        <end position="98"/>
    </location>
</feature>
<dbReference type="InterPro" id="IPR043504">
    <property type="entry name" value="Peptidase_S1_PA_chymotrypsin"/>
</dbReference>
<dbReference type="PANTHER" id="PTHR24261:SF13">
    <property type="entry name" value="PLASMINOGEN"/>
    <property type="match status" value="1"/>
</dbReference>
<dbReference type="SMART" id="SM00020">
    <property type="entry name" value="Tryp_SPc"/>
    <property type="match status" value="1"/>
</dbReference>
<reference evidence="14" key="1">
    <citation type="submission" date="2025-08" db="UniProtKB">
        <authorList>
            <consortium name="RefSeq"/>
        </authorList>
    </citation>
    <scope>IDENTIFICATION</scope>
    <source>
        <tissue evidence="14">Sperm</tissue>
    </source>
</reference>
<feature type="domain" description="Kringle" evidence="11">
    <location>
        <begin position="118"/>
        <end position="196"/>
    </location>
</feature>
<dbReference type="PROSITE" id="PS50070">
    <property type="entry name" value="KRINGLE_2"/>
    <property type="match status" value="5"/>
</dbReference>
<feature type="disulfide bond" evidence="9">
    <location>
        <begin position="225"/>
        <end position="264"/>
    </location>
</feature>
<feature type="domain" description="Kringle" evidence="11">
    <location>
        <begin position="296"/>
        <end position="374"/>
    </location>
</feature>
<dbReference type="InterPro" id="IPR050759">
    <property type="entry name" value="Serine_protease_kringle"/>
</dbReference>
<dbReference type="GO" id="GO:0005615">
    <property type="term" value="C:extracellular space"/>
    <property type="evidence" value="ECO:0007669"/>
    <property type="project" value="TreeGrafter"/>
</dbReference>
<evidence type="ECO:0000256" key="7">
    <source>
        <dbReference type="ARBA" id="ARBA00022825"/>
    </source>
</evidence>
<dbReference type="FunFam" id="2.40.10.10:FF:000003">
    <property type="entry name" value="Transmembrane serine protease 3"/>
    <property type="match status" value="1"/>
</dbReference>
<dbReference type="KEGG" id="pmrn:116938034"/>
<feature type="domain" description="Kringle" evidence="11">
    <location>
        <begin position="409"/>
        <end position="489"/>
    </location>
</feature>
<evidence type="ECO:0000259" key="11">
    <source>
        <dbReference type="PROSITE" id="PS50070"/>
    </source>
</evidence>
<comment type="caution">
    <text evidence="9">Lacks conserved residue(s) required for the propagation of feature annotation.</text>
</comment>
<dbReference type="RefSeq" id="XP_032801090.1">
    <property type="nucleotide sequence ID" value="XM_032945199.1"/>
</dbReference>
<feature type="disulfide bond" evidence="9">
    <location>
        <begin position="140"/>
        <end position="179"/>
    </location>
</feature>
<evidence type="ECO:0000256" key="2">
    <source>
        <dbReference type="ARBA" id="ARBA00022572"/>
    </source>
</evidence>
<feature type="disulfide bond" evidence="9">
    <location>
        <begin position="253"/>
        <end position="276"/>
    </location>
</feature>
<feature type="disulfide bond" evidence="9">
    <location>
        <begin position="168"/>
        <end position="191"/>
    </location>
</feature>
<evidence type="ECO:0000256" key="10">
    <source>
        <dbReference type="RuleBase" id="RU363034"/>
    </source>
</evidence>
<sequence length="744" mass="82262">IYFISCLRDFSERTKEYCCCCCAGDCYTCIGEDYRGKTSRTETGRECQRWDQLEPHRHSYQPHSFPERGLVNNYCRNPDGEPRPWCYTTDPEKRWEYCAVAKCEGSPPTNPDLEVTLTCVKGQGEGYRGTVSVTVSGRTCQAWDSQSPHAHRRRPEVYSCKGLEANYCRNPDGEKLPWCYTADPERRWEYCNVPSCAGGTTGSCYHCIGEDYRGTVAKTETGKDCQRWDEQTPHRHTFSPQSFAGSDLANNFCRNPNKESRPWCFTTDAAQRWEHCALSKCEGEPPENAAPELTTSCVKGTGEGYRGTVAITVSGKACQAWASQTPHSHTRTPDVYSCQGLVSNYCRNPDGEKLPWCYTADPEQRWEYCDVPSCGTGGAAGAAGAAGVADSQAGTAQVAQPPQVSPEADCFTGLGLDYRGTASVTRSGLRCQAWESDEPHKVRMHTPEMHPDAGLSGKFCRNPDKDAQGPWCYTMDPRKQWEHCNIQRCPSGEKCGVQVEKPKVCMGRIVGGCPAKPHSWPWQVAIRKKLYSFSSQFRPHCGATLIDPSWILTAAHCVNSSDVRLYRVLLGVHNELAPEREAWQTVPVASIHTEPRGVDIALVKIATPAQLTDRVSLVCLPDPDQVLAHGTDCVITGWGETQGTGHEGVLKQAVVPIISNKVCNRREYLNGRVGDTQFCAGYPEGGTDTCSGDSGGPLVSRDRQRFVVHGVTSWGMGCAHRNKPGVYTRVSAFIPWIQGVMQRN</sequence>
<dbReference type="FunFam" id="2.40.20.10:FF:000011">
    <property type="entry name" value="Plasminogen"/>
    <property type="match status" value="2"/>
</dbReference>
<dbReference type="PRINTS" id="PR00018">
    <property type="entry name" value="KRINGLE"/>
</dbReference>
<dbReference type="Gene3D" id="2.40.10.10">
    <property type="entry name" value="Trypsin-like serine proteases"/>
    <property type="match status" value="1"/>
</dbReference>
<gene>
    <name evidence="14" type="primary">PLG</name>
</gene>
<keyword evidence="6 10" id="KW-0378">Hydrolase</keyword>
<dbReference type="Pfam" id="PF00089">
    <property type="entry name" value="Trypsin"/>
    <property type="match status" value="1"/>
</dbReference>
<feature type="disulfide bond" evidence="9">
    <location>
        <begin position="204"/>
        <end position="281"/>
    </location>
</feature>
<feature type="domain" description="Kringle" evidence="11">
    <location>
        <begin position="25"/>
        <end position="103"/>
    </location>
</feature>
<keyword evidence="4" id="KW-0732">Signal</keyword>
<dbReference type="PRINTS" id="PR00722">
    <property type="entry name" value="CHYMOTRYPSIN"/>
</dbReference>
<dbReference type="GO" id="GO:0006508">
    <property type="term" value="P:proteolysis"/>
    <property type="evidence" value="ECO:0007669"/>
    <property type="project" value="UniProtKB-KW"/>
</dbReference>
<dbReference type="CDD" id="cd00190">
    <property type="entry name" value="Tryp_SPc"/>
    <property type="match status" value="1"/>
</dbReference>
<dbReference type="PROSITE" id="PS00135">
    <property type="entry name" value="TRYPSIN_SER"/>
    <property type="match status" value="1"/>
</dbReference>
<dbReference type="InterPro" id="IPR001314">
    <property type="entry name" value="Peptidase_S1A"/>
</dbReference>
<dbReference type="SMART" id="SM00130">
    <property type="entry name" value="KR"/>
    <property type="match status" value="5"/>
</dbReference>
<feature type="disulfide bond" evidence="9">
    <location>
        <begin position="346"/>
        <end position="369"/>
    </location>
</feature>
<feature type="domain" description="Peptidase S1" evidence="12">
    <location>
        <begin position="509"/>
        <end position="742"/>
    </location>
</feature>
<dbReference type="InterPro" id="IPR018114">
    <property type="entry name" value="TRYPSIN_HIS"/>
</dbReference>
<dbReference type="Gene3D" id="2.40.20.10">
    <property type="entry name" value="Plasminogen Kringle 4"/>
    <property type="match status" value="5"/>
</dbReference>
<feature type="non-terminal residue" evidence="14">
    <location>
        <position position="1"/>
    </location>
</feature>
<feature type="disulfide bond" evidence="9">
    <location>
        <begin position="26"/>
        <end position="103"/>
    </location>
</feature>